<feature type="chain" id="PRO_5041993765" description="Plastid lipid-associated protein/fibrillin conserved domain-containing protein" evidence="2">
    <location>
        <begin position="18"/>
        <end position="816"/>
    </location>
</feature>
<feature type="region of interest" description="Disordered" evidence="1">
    <location>
        <begin position="794"/>
        <end position="816"/>
    </location>
</feature>
<accession>A0AAD9D646</accession>
<reference evidence="3" key="1">
    <citation type="submission" date="2023-06" db="EMBL/GenBank/DDBJ databases">
        <title>Survivors Of The Sea: Transcriptome response of Skeletonema marinoi to long-term dormancy.</title>
        <authorList>
            <person name="Pinder M.I.M."/>
            <person name="Kourtchenko O."/>
            <person name="Robertson E.K."/>
            <person name="Larsson T."/>
            <person name="Maumus F."/>
            <person name="Osuna-Cruz C.M."/>
            <person name="Vancaester E."/>
            <person name="Stenow R."/>
            <person name="Vandepoele K."/>
            <person name="Ploug H."/>
            <person name="Bruchert V."/>
            <person name="Godhe A."/>
            <person name="Topel M."/>
        </authorList>
    </citation>
    <scope>NUCLEOTIDE SEQUENCE</scope>
    <source>
        <strain evidence="3">R05AC</strain>
    </source>
</reference>
<dbReference type="AlphaFoldDB" id="A0AAD9D646"/>
<dbReference type="EMBL" id="JATAAI010000033">
    <property type="protein sequence ID" value="KAK1735521.1"/>
    <property type="molecule type" value="Genomic_DNA"/>
</dbReference>
<evidence type="ECO:0000256" key="1">
    <source>
        <dbReference type="SAM" id="MobiDB-lite"/>
    </source>
</evidence>
<feature type="compositionally biased region" description="Basic and acidic residues" evidence="1">
    <location>
        <begin position="552"/>
        <end position="572"/>
    </location>
</feature>
<name>A0AAD9D646_9STRA</name>
<keyword evidence="2" id="KW-0732">Signal</keyword>
<organism evidence="3 4">
    <name type="scientific">Skeletonema marinoi</name>
    <dbReference type="NCBI Taxonomy" id="267567"/>
    <lineage>
        <taxon>Eukaryota</taxon>
        <taxon>Sar</taxon>
        <taxon>Stramenopiles</taxon>
        <taxon>Ochrophyta</taxon>
        <taxon>Bacillariophyta</taxon>
        <taxon>Coscinodiscophyceae</taxon>
        <taxon>Thalassiosirophycidae</taxon>
        <taxon>Thalassiosirales</taxon>
        <taxon>Skeletonemataceae</taxon>
        <taxon>Skeletonema</taxon>
        <taxon>Skeletonema marinoi-dohrnii complex</taxon>
    </lineage>
</organism>
<feature type="signal peptide" evidence="2">
    <location>
        <begin position="1"/>
        <end position="17"/>
    </location>
</feature>
<evidence type="ECO:0008006" key="5">
    <source>
        <dbReference type="Google" id="ProtNLM"/>
    </source>
</evidence>
<feature type="compositionally biased region" description="Acidic residues" evidence="1">
    <location>
        <begin position="522"/>
        <end position="533"/>
    </location>
</feature>
<dbReference type="Proteomes" id="UP001224775">
    <property type="component" value="Unassembled WGS sequence"/>
</dbReference>
<comment type="caution">
    <text evidence="3">The sequence shown here is derived from an EMBL/GenBank/DDBJ whole genome shotgun (WGS) entry which is preliminary data.</text>
</comment>
<sequence length="816" mass="89834">MMMSYAKRSVFLTVVAAICFDSKLMMSSVAFINKVPSSTHQIRSPQSLHKTYSQGSRITSLLSSNTESSNNDFIRSLLTNDAGDDDPYSKYTHQIAIPLGDASELHSALHAIQTSLVRDCPRLIRACVMPALLRLPLLYVDGSSLGLNVGSSSGPNVETILESVVHRSIMEVVYGQEADNNGVSSSSTASSSAVPLVEMAQPILLPFRGLELQGDDNSVLYAVGHNINDKNSKKKQSRYDEEDEDDGVIIVDDWSDDYSSTPSGWETLEALVKRIQSILESEYDCKTQWPNDEAQGEELDYDDPLVAAIKQKEKKWRPRVPFVRLPTDFYQELEKSLEEKVSRGLSDEEEDLSPIDMGLDGISPLFWYDAWGEDEIILPEPGVRMRSVAIYRRMVPGGGEAESSFYVPASDALQSWKRGLGDDTGSSSDDINMDLPSGDTKLMARERRERAQAMERLGEEERRAEREWEEGKAQWINDLDNVESDSEDFTEMNIGMETGEVTVEGEAAYAYASPWAERGVTDEDTDESGDDSTEAPSSTDPAAETNAQTTNSRKELPSIEENPIFKRLREGKPQITAQGQTSVQPLDSSSTEEALPPYPSDPHFTGIWRIVSSPFGDSGVEGDGLSSASDNFIFRVDGGVAGGPILNAEYQQKAAGGSWKFFQAQLRKSNPDEIPVTQSRLRVRLLVPPEKSQTLVIEGEINRLVSPNADDMSSSSSSDAWRMASGGMLDGMSSKLMQGEDGTDVKTPSQGQSQDAMIFCRGEAWLEDTEDGSNRKKLGPIALMKLKTPDRNQLIYTVPASKGPSGEDDDDEEEED</sequence>
<evidence type="ECO:0000313" key="3">
    <source>
        <dbReference type="EMBL" id="KAK1735521.1"/>
    </source>
</evidence>
<evidence type="ECO:0000313" key="4">
    <source>
        <dbReference type="Proteomes" id="UP001224775"/>
    </source>
</evidence>
<proteinExistence type="predicted"/>
<keyword evidence="4" id="KW-1185">Reference proteome</keyword>
<gene>
    <name evidence="3" type="ORF">QTG54_013684</name>
</gene>
<feature type="compositionally biased region" description="Polar residues" evidence="1">
    <location>
        <begin position="535"/>
        <end position="551"/>
    </location>
</feature>
<feature type="compositionally biased region" description="Acidic residues" evidence="1">
    <location>
        <begin position="806"/>
        <end position="816"/>
    </location>
</feature>
<protein>
    <recommendedName>
        <fullName evidence="5">Plastid lipid-associated protein/fibrillin conserved domain-containing protein</fullName>
    </recommendedName>
</protein>
<feature type="region of interest" description="Disordered" evidence="1">
    <location>
        <begin position="512"/>
        <end position="602"/>
    </location>
</feature>
<evidence type="ECO:0000256" key="2">
    <source>
        <dbReference type="SAM" id="SignalP"/>
    </source>
</evidence>
<feature type="compositionally biased region" description="Polar residues" evidence="1">
    <location>
        <begin position="575"/>
        <end position="592"/>
    </location>
</feature>
<feature type="region of interest" description="Disordered" evidence="1">
    <location>
        <begin position="418"/>
        <end position="438"/>
    </location>
</feature>